<dbReference type="Pfam" id="PF18962">
    <property type="entry name" value="Por_Secre_tail"/>
    <property type="match status" value="1"/>
</dbReference>
<feature type="chain" id="PRO_5011758801" evidence="2">
    <location>
        <begin position="19"/>
        <end position="272"/>
    </location>
</feature>
<dbReference type="OrthoDB" id="1056765at2"/>
<dbReference type="Gene3D" id="2.60.120.260">
    <property type="entry name" value="Galactose-binding domain-like"/>
    <property type="match status" value="1"/>
</dbReference>
<feature type="domain" description="Secretion system C-terminal sorting" evidence="3">
    <location>
        <begin position="202"/>
        <end position="271"/>
    </location>
</feature>
<gene>
    <name evidence="4" type="ORF">SAMN04487935_2978</name>
</gene>
<evidence type="ECO:0000259" key="3">
    <source>
        <dbReference type="Pfam" id="PF18962"/>
    </source>
</evidence>
<dbReference type="NCBIfam" id="TIGR04183">
    <property type="entry name" value="Por_Secre_tail"/>
    <property type="match status" value="1"/>
</dbReference>
<organism evidence="4 5">
    <name type="scientific">Flavobacterium noncentrifugens</name>
    <dbReference type="NCBI Taxonomy" id="1128970"/>
    <lineage>
        <taxon>Bacteria</taxon>
        <taxon>Pseudomonadati</taxon>
        <taxon>Bacteroidota</taxon>
        <taxon>Flavobacteriia</taxon>
        <taxon>Flavobacteriales</taxon>
        <taxon>Flavobacteriaceae</taxon>
        <taxon>Flavobacterium</taxon>
    </lineage>
</organism>
<dbReference type="Proteomes" id="UP000199580">
    <property type="component" value="Unassembled WGS sequence"/>
</dbReference>
<reference evidence="4 5" key="1">
    <citation type="submission" date="2016-10" db="EMBL/GenBank/DDBJ databases">
        <authorList>
            <person name="de Groot N.N."/>
        </authorList>
    </citation>
    <scope>NUCLEOTIDE SEQUENCE [LARGE SCALE GENOMIC DNA]</scope>
    <source>
        <strain evidence="4 5">CGMCC 1.10076</strain>
    </source>
</reference>
<dbReference type="InterPro" id="IPR026444">
    <property type="entry name" value="Secre_tail"/>
</dbReference>
<keyword evidence="1 2" id="KW-0732">Signal</keyword>
<proteinExistence type="predicted"/>
<sequence length="272" mass="29258">MKKLYTLAILAFTTVAMNAQNLVNNGDLEAWANATTPEYFTAVTSGTFSANNLLAQESTVKHGGSYSASQTSVDSPTQVFGNQEIDVVPGHSYTISYWVLDNDSTSRSRIWSAWVSGTGASSVDLTDNADVLHPTAYSSDSANWVQVTTTLTAPATATRFKFQIRTYRAATGVFGGKIYYDDLSFTDNTLGLKGSTISGLKMYPNPVKNGNLFITSDNNDTKSVAVYDVLGKQVMNTTVSNSPINVAHLNAGVYIVKITEAGKTATRKLVIE</sequence>
<name>A0A1G9AQF0_9FLAO</name>
<dbReference type="RefSeq" id="WP_091397232.1">
    <property type="nucleotide sequence ID" value="NZ_BKAI01000007.1"/>
</dbReference>
<evidence type="ECO:0000256" key="1">
    <source>
        <dbReference type="ARBA" id="ARBA00022729"/>
    </source>
</evidence>
<evidence type="ECO:0000313" key="5">
    <source>
        <dbReference type="Proteomes" id="UP000199580"/>
    </source>
</evidence>
<dbReference type="STRING" id="1128970.SAMN04487935_2978"/>
<evidence type="ECO:0000256" key="2">
    <source>
        <dbReference type="SAM" id="SignalP"/>
    </source>
</evidence>
<evidence type="ECO:0000313" key="4">
    <source>
        <dbReference type="EMBL" id="SDK28765.1"/>
    </source>
</evidence>
<protein>
    <submittedName>
        <fullName evidence="4">Por secretion system C-terminal sorting domain-containing protein</fullName>
    </submittedName>
</protein>
<dbReference type="AlphaFoldDB" id="A0A1G9AQF0"/>
<keyword evidence="5" id="KW-1185">Reference proteome</keyword>
<feature type="signal peptide" evidence="2">
    <location>
        <begin position="1"/>
        <end position="18"/>
    </location>
</feature>
<dbReference type="EMBL" id="FNEZ01000005">
    <property type="protein sequence ID" value="SDK28765.1"/>
    <property type="molecule type" value="Genomic_DNA"/>
</dbReference>
<accession>A0A1G9AQF0</accession>